<feature type="transmembrane region" description="Helical" evidence="2">
    <location>
        <begin position="275"/>
        <end position="299"/>
    </location>
</feature>
<comment type="caution">
    <text evidence="3">The sequence shown here is derived from an EMBL/GenBank/DDBJ whole genome shotgun (WGS) entry which is preliminary data.</text>
</comment>
<evidence type="ECO:0000313" key="4">
    <source>
        <dbReference type="Proteomes" id="UP001165080"/>
    </source>
</evidence>
<name>A0A9W6F7X0_9CHLO</name>
<dbReference type="EMBL" id="BRXU01000025">
    <property type="protein sequence ID" value="GLC58981.1"/>
    <property type="molecule type" value="Genomic_DNA"/>
</dbReference>
<protein>
    <submittedName>
        <fullName evidence="3">Uncharacterized protein</fullName>
    </submittedName>
</protein>
<keyword evidence="4" id="KW-1185">Reference proteome</keyword>
<reference evidence="3 4" key="1">
    <citation type="journal article" date="2023" name="Commun. Biol.">
        <title>Reorganization of the ancestral sex-determining regions during the evolution of trioecy in Pleodorina starrii.</title>
        <authorList>
            <person name="Takahashi K."/>
            <person name="Suzuki S."/>
            <person name="Kawai-Toyooka H."/>
            <person name="Yamamoto K."/>
            <person name="Hamaji T."/>
            <person name="Ootsuki R."/>
            <person name="Yamaguchi H."/>
            <person name="Kawachi M."/>
            <person name="Higashiyama T."/>
            <person name="Nozaki H."/>
        </authorList>
    </citation>
    <scope>NUCLEOTIDE SEQUENCE [LARGE SCALE GENOMIC DNA]</scope>
    <source>
        <strain evidence="3 4">NIES-4479</strain>
    </source>
</reference>
<feature type="region of interest" description="Disordered" evidence="1">
    <location>
        <begin position="162"/>
        <end position="196"/>
    </location>
</feature>
<keyword evidence="2" id="KW-1133">Transmembrane helix</keyword>
<feature type="compositionally biased region" description="Low complexity" evidence="1">
    <location>
        <begin position="78"/>
        <end position="90"/>
    </location>
</feature>
<evidence type="ECO:0000256" key="1">
    <source>
        <dbReference type="SAM" id="MobiDB-lite"/>
    </source>
</evidence>
<dbReference type="Proteomes" id="UP001165080">
    <property type="component" value="Unassembled WGS sequence"/>
</dbReference>
<sequence length="306" mass="30620">MVWSLAEHYVHFSAATPAPQGFPDSSASQPPSTPTNSREGSDPPTATASVTIATTPIREAAADSKDATASPSPPPAPSGAGAAAAVATTAVGGGGALSRSSSRRSEAPLPLPSGIGPVGLSNPSSSASSFSPKVPGSSPGERFRRATLCLLAKGRRELRKGLHAAEEQHQDTPAAAAAAGTSALDPIPARPSEPRSGNLGNFQVELLVSDAVAEVLPAASPASRALVRRRVRGVVAGLSVMYTAANIGAAAVALAHADFAHDFSSSAKAVLDFMFTAPSVTGIASELLQIGVAVGLGMAQRGRPPC</sequence>
<accession>A0A9W6F7X0</accession>
<gene>
    <name evidence="3" type="primary">PLEST004478</name>
    <name evidence="3" type="ORF">PLESTB_001429300</name>
</gene>
<feature type="region of interest" description="Disordered" evidence="1">
    <location>
        <begin position="15"/>
        <end position="141"/>
    </location>
</feature>
<feature type="compositionally biased region" description="Polar residues" evidence="1">
    <location>
        <begin position="23"/>
        <end position="54"/>
    </location>
</feature>
<feature type="transmembrane region" description="Helical" evidence="2">
    <location>
        <begin position="234"/>
        <end position="255"/>
    </location>
</feature>
<keyword evidence="2" id="KW-0812">Transmembrane</keyword>
<evidence type="ECO:0000313" key="3">
    <source>
        <dbReference type="EMBL" id="GLC58981.1"/>
    </source>
</evidence>
<proteinExistence type="predicted"/>
<keyword evidence="2" id="KW-0472">Membrane</keyword>
<evidence type="ECO:0000256" key="2">
    <source>
        <dbReference type="SAM" id="Phobius"/>
    </source>
</evidence>
<feature type="compositionally biased region" description="Low complexity" evidence="1">
    <location>
        <begin position="121"/>
        <end position="139"/>
    </location>
</feature>
<organism evidence="3 4">
    <name type="scientific">Pleodorina starrii</name>
    <dbReference type="NCBI Taxonomy" id="330485"/>
    <lineage>
        <taxon>Eukaryota</taxon>
        <taxon>Viridiplantae</taxon>
        <taxon>Chlorophyta</taxon>
        <taxon>core chlorophytes</taxon>
        <taxon>Chlorophyceae</taxon>
        <taxon>CS clade</taxon>
        <taxon>Chlamydomonadales</taxon>
        <taxon>Volvocaceae</taxon>
        <taxon>Pleodorina</taxon>
    </lineage>
</organism>
<dbReference type="AlphaFoldDB" id="A0A9W6F7X0"/>